<sequence length="506" mass="54918">MMLHLNFPSVWSWWQGWRVHMEDEHITMAITVPEQADGLRALAQEGTLPRVSMFAVFDGHGGKEVAKFCRARMPNEFMASQEFKDGDIGTALVKVFHRMDEMLWNPAVIPELEQYKKSNEEDHGKDSRENGSDEARQSRDYKQLLEVVKQVLSVQEGGGAELDPPPPLGVSRGIESESHHRVAGDLASAPRDASSEGTPLEDQDDEDLIAICAKASEDGGEGSSGGGGGHPMPPVPVRRRRHTVCEEQAVVAAEDKEDETTTATATATATNDDNDDNSVTSSDNCAASTPDHSTPHNTWAAGAAAALDTPQPPRAPPVRCELPDVHIRAGCTSVVGVVVERTIWVANAGDSRAVLCRAGRALPLSDDHKPQHDTELRRIEAAGGFVNAAGRVNGNLNLSRSIGDLKYKQAPVTPAEQMITAEPDIRKIDFTPEDAFIILACDGIWDCMTNQEACDFVSKHLEEGMSPMKISEAAFDHCISFDPRRTSGLGGDNMTCVIVTLHEQFT</sequence>
<evidence type="ECO:0000313" key="8">
    <source>
        <dbReference type="EMBL" id="CAD9451868.1"/>
    </source>
</evidence>
<keyword evidence="3 5" id="KW-0378">Hydrolase</keyword>
<evidence type="ECO:0000259" key="7">
    <source>
        <dbReference type="PROSITE" id="PS51746"/>
    </source>
</evidence>
<dbReference type="CDD" id="cd00143">
    <property type="entry name" value="PP2Cc"/>
    <property type="match status" value="1"/>
</dbReference>
<dbReference type="PANTHER" id="PTHR13832">
    <property type="entry name" value="PROTEIN PHOSPHATASE 2C"/>
    <property type="match status" value="1"/>
</dbReference>
<proteinExistence type="inferred from homology"/>
<dbReference type="PROSITE" id="PS51746">
    <property type="entry name" value="PPM_2"/>
    <property type="match status" value="1"/>
</dbReference>
<evidence type="ECO:0000256" key="4">
    <source>
        <dbReference type="ARBA" id="ARBA00022912"/>
    </source>
</evidence>
<dbReference type="EMBL" id="HBGS01041858">
    <property type="protein sequence ID" value="CAD9451868.1"/>
    <property type="molecule type" value="Transcribed_RNA"/>
</dbReference>
<comment type="subcellular location">
    <subcellularLocation>
        <location evidence="1">Membrane</location>
        <topology evidence="1">Peripheral membrane protein</topology>
    </subcellularLocation>
</comment>
<name>A0A7S2GID4_9STRA</name>
<feature type="compositionally biased region" description="Polar residues" evidence="6">
    <location>
        <begin position="278"/>
        <end position="297"/>
    </location>
</feature>
<dbReference type="AlphaFoldDB" id="A0A7S2GID4"/>
<feature type="region of interest" description="Disordered" evidence="6">
    <location>
        <begin position="252"/>
        <end position="298"/>
    </location>
</feature>
<dbReference type="SUPFAM" id="SSF81606">
    <property type="entry name" value="PP2C-like"/>
    <property type="match status" value="1"/>
</dbReference>
<evidence type="ECO:0000256" key="1">
    <source>
        <dbReference type="ARBA" id="ARBA00004170"/>
    </source>
</evidence>
<accession>A0A7S2GID4</accession>
<dbReference type="Gene3D" id="3.60.40.10">
    <property type="entry name" value="PPM-type phosphatase domain"/>
    <property type="match status" value="2"/>
</dbReference>
<keyword evidence="2" id="KW-0479">Metal-binding</keyword>
<dbReference type="PROSITE" id="PS01032">
    <property type="entry name" value="PPM_1"/>
    <property type="match status" value="1"/>
</dbReference>
<evidence type="ECO:0000256" key="3">
    <source>
        <dbReference type="ARBA" id="ARBA00022801"/>
    </source>
</evidence>
<dbReference type="PANTHER" id="PTHR13832:SF840">
    <property type="entry name" value="PROTEIN PHOSPHATASE 2C 60-RELATED"/>
    <property type="match status" value="1"/>
</dbReference>
<feature type="region of interest" description="Disordered" evidence="6">
    <location>
        <begin position="116"/>
        <end position="138"/>
    </location>
</feature>
<dbReference type="GO" id="GO:0016020">
    <property type="term" value="C:membrane"/>
    <property type="evidence" value="ECO:0007669"/>
    <property type="project" value="UniProtKB-SubCell"/>
</dbReference>
<reference evidence="8" key="1">
    <citation type="submission" date="2021-01" db="EMBL/GenBank/DDBJ databases">
        <authorList>
            <person name="Corre E."/>
            <person name="Pelletier E."/>
            <person name="Niang G."/>
            <person name="Scheremetjew M."/>
            <person name="Finn R."/>
            <person name="Kale V."/>
            <person name="Holt S."/>
            <person name="Cochrane G."/>
            <person name="Meng A."/>
            <person name="Brown T."/>
            <person name="Cohen L."/>
        </authorList>
    </citation>
    <scope>NUCLEOTIDE SEQUENCE</scope>
    <source>
        <strain evidence="8">CCMP1381</strain>
    </source>
</reference>
<protein>
    <recommendedName>
        <fullName evidence="7">PPM-type phosphatase domain-containing protein</fullName>
    </recommendedName>
</protein>
<dbReference type="GO" id="GO:0004722">
    <property type="term" value="F:protein serine/threonine phosphatase activity"/>
    <property type="evidence" value="ECO:0007669"/>
    <property type="project" value="InterPro"/>
</dbReference>
<organism evidence="8">
    <name type="scientific">Octactis speculum</name>
    <dbReference type="NCBI Taxonomy" id="3111310"/>
    <lineage>
        <taxon>Eukaryota</taxon>
        <taxon>Sar</taxon>
        <taxon>Stramenopiles</taxon>
        <taxon>Ochrophyta</taxon>
        <taxon>Dictyochophyceae</taxon>
        <taxon>Dictyochales</taxon>
        <taxon>Dictyochaceae</taxon>
        <taxon>Octactis</taxon>
    </lineage>
</organism>
<dbReference type="GO" id="GO:0046872">
    <property type="term" value="F:metal ion binding"/>
    <property type="evidence" value="ECO:0007669"/>
    <property type="project" value="UniProtKB-KW"/>
</dbReference>
<dbReference type="SMART" id="SM00332">
    <property type="entry name" value="PP2Cc"/>
    <property type="match status" value="1"/>
</dbReference>
<evidence type="ECO:0000256" key="5">
    <source>
        <dbReference type="RuleBase" id="RU003465"/>
    </source>
</evidence>
<dbReference type="InterPro" id="IPR000222">
    <property type="entry name" value="PP2C_BS"/>
</dbReference>
<feature type="domain" description="PPM-type phosphatase" evidence="7">
    <location>
        <begin position="29"/>
        <end position="501"/>
    </location>
</feature>
<gene>
    <name evidence="8" type="ORF">DSPE1174_LOCUS21567</name>
</gene>
<feature type="region of interest" description="Disordered" evidence="6">
    <location>
        <begin position="155"/>
        <end position="237"/>
    </location>
</feature>
<dbReference type="InterPro" id="IPR015655">
    <property type="entry name" value="PP2C"/>
</dbReference>
<feature type="compositionally biased region" description="Low complexity" evidence="6">
    <location>
        <begin position="261"/>
        <end position="271"/>
    </location>
</feature>
<dbReference type="InterPro" id="IPR001932">
    <property type="entry name" value="PPM-type_phosphatase-like_dom"/>
</dbReference>
<feature type="compositionally biased region" description="Acidic residues" evidence="6">
    <location>
        <begin position="199"/>
        <end position="208"/>
    </location>
</feature>
<dbReference type="InterPro" id="IPR036457">
    <property type="entry name" value="PPM-type-like_dom_sf"/>
</dbReference>
<evidence type="ECO:0000256" key="6">
    <source>
        <dbReference type="SAM" id="MobiDB-lite"/>
    </source>
</evidence>
<keyword evidence="4 5" id="KW-0904">Protein phosphatase</keyword>
<feature type="compositionally biased region" description="Gly residues" evidence="6">
    <location>
        <begin position="221"/>
        <end position="230"/>
    </location>
</feature>
<dbReference type="Pfam" id="PF00481">
    <property type="entry name" value="PP2C"/>
    <property type="match status" value="2"/>
</dbReference>
<comment type="similarity">
    <text evidence="5">Belongs to the PP2C family.</text>
</comment>
<feature type="compositionally biased region" description="Basic and acidic residues" evidence="6">
    <location>
        <begin position="174"/>
        <end position="183"/>
    </location>
</feature>
<evidence type="ECO:0000256" key="2">
    <source>
        <dbReference type="ARBA" id="ARBA00022723"/>
    </source>
</evidence>